<name>A0A382KS44_9ZZZZ</name>
<accession>A0A382KS44</accession>
<organism evidence="1">
    <name type="scientific">marine metagenome</name>
    <dbReference type="NCBI Taxonomy" id="408172"/>
    <lineage>
        <taxon>unclassified sequences</taxon>
        <taxon>metagenomes</taxon>
        <taxon>ecological metagenomes</taxon>
    </lineage>
</organism>
<dbReference type="AlphaFoldDB" id="A0A382KS44"/>
<sequence>MRQNWLEIVEIPPSGSLDEFDRKRIRNDYALMALIETGVRRVRIPVSDLLNPEHLARLYECACLGLRFTLFSFGFPDDRLLETVRNAEGLVDIWEICNTSEELPATVDVVREIVKEAGVSLYLSRLRTKEDQESAGGKYHHMIVHGFSPVDDEQITRIANLTDVAGLVFRIEGATSPWQAARSVIDVCRGHGLKASLHIRMTKGAPGLQQTDDHWVASRLAEAVAAACAYDDAYVYADTFADVDRGYYRRHGVVDRFYNPRPAFEVVRQLTTAFAKVRSFLPGNEGAQVSLIGEGGQRFELVRETSPEASGNSAGSGRLLDLYTGEHIPAERNVAGDFDPPTTSPLCLWEAGGESVRTIE</sequence>
<reference evidence="1" key="1">
    <citation type="submission" date="2018-05" db="EMBL/GenBank/DDBJ databases">
        <authorList>
            <person name="Lanie J.A."/>
            <person name="Ng W.-L."/>
            <person name="Kazmierczak K.M."/>
            <person name="Andrzejewski T.M."/>
            <person name="Davidsen T.M."/>
            <person name="Wayne K.J."/>
            <person name="Tettelin H."/>
            <person name="Glass J.I."/>
            <person name="Rusch D."/>
            <person name="Podicherti R."/>
            <person name="Tsui H.-C.T."/>
            <person name="Winkler M.E."/>
        </authorList>
    </citation>
    <scope>NUCLEOTIDE SEQUENCE</scope>
</reference>
<evidence type="ECO:0000313" key="1">
    <source>
        <dbReference type="EMBL" id="SVC27300.1"/>
    </source>
</evidence>
<proteinExistence type="predicted"/>
<protein>
    <submittedName>
        <fullName evidence="1">Uncharacterized protein</fullName>
    </submittedName>
</protein>
<gene>
    <name evidence="1" type="ORF">METZ01_LOCUS280154</name>
</gene>
<dbReference type="EMBL" id="UINC01082489">
    <property type="protein sequence ID" value="SVC27300.1"/>
    <property type="molecule type" value="Genomic_DNA"/>
</dbReference>